<sequence>MASLVLLICELIKHESLDNLLSSSSSSFTKSCAAMVPAAAAGKSKESMGAAKEGEDEVEISIIMPKICVDLLWP</sequence>
<name>A0A484MLY1_9ASTE</name>
<reference evidence="1 2" key="1">
    <citation type="submission" date="2018-04" db="EMBL/GenBank/DDBJ databases">
        <authorList>
            <person name="Vogel A."/>
        </authorList>
    </citation>
    <scope>NUCLEOTIDE SEQUENCE [LARGE SCALE GENOMIC DNA]</scope>
</reference>
<keyword evidence="2" id="KW-1185">Reference proteome</keyword>
<dbReference type="AlphaFoldDB" id="A0A484MLY1"/>
<proteinExistence type="predicted"/>
<evidence type="ECO:0000313" key="2">
    <source>
        <dbReference type="Proteomes" id="UP000595140"/>
    </source>
</evidence>
<dbReference type="Proteomes" id="UP000595140">
    <property type="component" value="Unassembled WGS sequence"/>
</dbReference>
<protein>
    <submittedName>
        <fullName evidence="1">Uncharacterized protein</fullName>
    </submittedName>
</protein>
<organism evidence="1 2">
    <name type="scientific">Cuscuta campestris</name>
    <dbReference type="NCBI Taxonomy" id="132261"/>
    <lineage>
        <taxon>Eukaryota</taxon>
        <taxon>Viridiplantae</taxon>
        <taxon>Streptophyta</taxon>
        <taxon>Embryophyta</taxon>
        <taxon>Tracheophyta</taxon>
        <taxon>Spermatophyta</taxon>
        <taxon>Magnoliopsida</taxon>
        <taxon>eudicotyledons</taxon>
        <taxon>Gunneridae</taxon>
        <taxon>Pentapetalae</taxon>
        <taxon>asterids</taxon>
        <taxon>lamiids</taxon>
        <taxon>Solanales</taxon>
        <taxon>Convolvulaceae</taxon>
        <taxon>Cuscuteae</taxon>
        <taxon>Cuscuta</taxon>
        <taxon>Cuscuta subgen. Grammica</taxon>
        <taxon>Cuscuta sect. Cleistogrammica</taxon>
    </lineage>
</organism>
<dbReference type="EMBL" id="OOIL02003813">
    <property type="protein sequence ID" value="VFQ89497.1"/>
    <property type="molecule type" value="Genomic_DNA"/>
</dbReference>
<gene>
    <name evidence="1" type="ORF">CCAM_LOCUS31273</name>
</gene>
<evidence type="ECO:0000313" key="1">
    <source>
        <dbReference type="EMBL" id="VFQ89497.1"/>
    </source>
</evidence>
<accession>A0A484MLY1</accession>